<dbReference type="EMBL" id="CACSLK010027752">
    <property type="protein sequence ID" value="CAA0827567.1"/>
    <property type="molecule type" value="Genomic_DNA"/>
</dbReference>
<dbReference type="PANTHER" id="PTHR35101:SF12">
    <property type="entry name" value="OS02G0162600 PROTEIN"/>
    <property type="match status" value="1"/>
</dbReference>
<dbReference type="OrthoDB" id="783496at2759"/>
<gene>
    <name evidence="1" type="ORF">SHERM_23262</name>
</gene>
<keyword evidence="2" id="KW-1185">Reference proteome</keyword>
<sequence length="141" mass="15964">MATARLARFITEVAPPQFVSVMRRRTRTMLDTIHEEEKEGGNYIHLPSSLAGSISSLDTTKPNQLLKEVQRFITEVAPPQFVSVMRRRTRTMLDTIHEEEKEGGNYIRPPSSLAGSISSLDTTKPNQLLKEVQRSLSVFHE</sequence>
<name>A0A9N7RGY9_STRHE</name>
<dbReference type="PANTHER" id="PTHR35101">
    <property type="entry name" value="OS02G0162600 PROTEIN"/>
    <property type="match status" value="1"/>
</dbReference>
<reference evidence="1" key="1">
    <citation type="submission" date="2019-12" db="EMBL/GenBank/DDBJ databases">
        <authorList>
            <person name="Scholes J."/>
        </authorList>
    </citation>
    <scope>NUCLEOTIDE SEQUENCE</scope>
</reference>
<dbReference type="AlphaFoldDB" id="A0A9N7RGY9"/>
<comment type="caution">
    <text evidence="1">The sequence shown here is derived from an EMBL/GenBank/DDBJ whole genome shotgun (WGS) entry which is preliminary data.</text>
</comment>
<organism evidence="1 2">
    <name type="scientific">Striga hermonthica</name>
    <name type="common">Purple witchweed</name>
    <name type="synonym">Buchnera hermonthica</name>
    <dbReference type="NCBI Taxonomy" id="68872"/>
    <lineage>
        <taxon>Eukaryota</taxon>
        <taxon>Viridiplantae</taxon>
        <taxon>Streptophyta</taxon>
        <taxon>Embryophyta</taxon>
        <taxon>Tracheophyta</taxon>
        <taxon>Spermatophyta</taxon>
        <taxon>Magnoliopsida</taxon>
        <taxon>eudicotyledons</taxon>
        <taxon>Gunneridae</taxon>
        <taxon>Pentapetalae</taxon>
        <taxon>asterids</taxon>
        <taxon>lamiids</taxon>
        <taxon>Lamiales</taxon>
        <taxon>Orobanchaceae</taxon>
        <taxon>Buchnereae</taxon>
        <taxon>Striga</taxon>
    </lineage>
</organism>
<evidence type="ECO:0000313" key="2">
    <source>
        <dbReference type="Proteomes" id="UP001153555"/>
    </source>
</evidence>
<dbReference type="Proteomes" id="UP001153555">
    <property type="component" value="Unassembled WGS sequence"/>
</dbReference>
<protein>
    <submittedName>
        <fullName evidence="1">Uncharacterized protein</fullName>
    </submittedName>
</protein>
<evidence type="ECO:0000313" key="1">
    <source>
        <dbReference type="EMBL" id="CAA0827567.1"/>
    </source>
</evidence>
<proteinExistence type="predicted"/>
<accession>A0A9N7RGY9</accession>